<protein>
    <submittedName>
        <fullName evidence="3">Uncharacterized protein</fullName>
    </submittedName>
</protein>
<name>A0A0E0E2J7_9ORYZ</name>
<proteinExistence type="predicted"/>
<feature type="coiled-coil region" evidence="1">
    <location>
        <begin position="37"/>
        <end position="64"/>
    </location>
</feature>
<dbReference type="Gramene" id="OMERI06G18040.2">
    <property type="protein sequence ID" value="OMERI06G18040.2"/>
    <property type="gene ID" value="OMERI06G18040"/>
</dbReference>
<keyword evidence="4" id="KW-1185">Reference proteome</keyword>
<keyword evidence="2" id="KW-0472">Membrane</keyword>
<reference evidence="3" key="2">
    <citation type="submission" date="2018-05" db="EMBL/GenBank/DDBJ databases">
        <title>OmerRS3 (Oryza meridionalis Reference Sequence Version 3).</title>
        <authorList>
            <person name="Zhang J."/>
            <person name="Kudrna D."/>
            <person name="Lee S."/>
            <person name="Talag J."/>
            <person name="Welchert J."/>
            <person name="Wing R.A."/>
        </authorList>
    </citation>
    <scope>NUCLEOTIDE SEQUENCE [LARGE SCALE GENOMIC DNA]</scope>
    <source>
        <strain evidence="3">cv. OR44</strain>
    </source>
</reference>
<sequence>MALRSLLARTPSPAAGYRRVATQPQVIFEGGCTFPEEDKLTNDLQMLSIELAEAEKTIRNDINQATAKVKHMEKVANAFILATALTVPSLFILASKYQGASATSRNLKAIETGASSLHIIGRR</sequence>
<keyword evidence="1" id="KW-0175">Coiled coil</keyword>
<organism evidence="3">
    <name type="scientific">Oryza meridionalis</name>
    <dbReference type="NCBI Taxonomy" id="40149"/>
    <lineage>
        <taxon>Eukaryota</taxon>
        <taxon>Viridiplantae</taxon>
        <taxon>Streptophyta</taxon>
        <taxon>Embryophyta</taxon>
        <taxon>Tracheophyta</taxon>
        <taxon>Spermatophyta</taxon>
        <taxon>Magnoliopsida</taxon>
        <taxon>Liliopsida</taxon>
        <taxon>Poales</taxon>
        <taxon>Poaceae</taxon>
        <taxon>BOP clade</taxon>
        <taxon>Oryzoideae</taxon>
        <taxon>Oryzeae</taxon>
        <taxon>Oryzinae</taxon>
        <taxon>Oryza</taxon>
    </lineage>
</organism>
<keyword evidence="2" id="KW-1133">Transmembrane helix</keyword>
<evidence type="ECO:0000256" key="2">
    <source>
        <dbReference type="SAM" id="Phobius"/>
    </source>
</evidence>
<keyword evidence="2" id="KW-0812">Transmembrane</keyword>
<dbReference type="EnsemblPlants" id="OMERI06G18040.2">
    <property type="protein sequence ID" value="OMERI06G18040.2"/>
    <property type="gene ID" value="OMERI06G18040"/>
</dbReference>
<accession>A0A0E0E2J7</accession>
<dbReference type="AlphaFoldDB" id="A0A0E0E2J7"/>
<evidence type="ECO:0000256" key="1">
    <source>
        <dbReference type="SAM" id="Coils"/>
    </source>
</evidence>
<reference evidence="3" key="1">
    <citation type="submission" date="2015-04" db="UniProtKB">
        <authorList>
            <consortium name="EnsemblPlants"/>
        </authorList>
    </citation>
    <scope>IDENTIFICATION</scope>
</reference>
<feature type="transmembrane region" description="Helical" evidence="2">
    <location>
        <begin position="75"/>
        <end position="94"/>
    </location>
</feature>
<evidence type="ECO:0000313" key="4">
    <source>
        <dbReference type="Proteomes" id="UP000008021"/>
    </source>
</evidence>
<dbReference type="HOGENOM" id="CLU_156157_0_0_1"/>
<evidence type="ECO:0000313" key="3">
    <source>
        <dbReference type="EnsemblPlants" id="OMERI06G18040.2"/>
    </source>
</evidence>
<dbReference type="Proteomes" id="UP000008021">
    <property type="component" value="Chromosome 6"/>
</dbReference>